<protein>
    <recommendedName>
        <fullName evidence="4">N-acyl-D-glucosamine 2-epimerase</fullName>
    </recommendedName>
</protein>
<dbReference type="PANTHER" id="PTHR15108">
    <property type="entry name" value="N-ACYLGLUCOSAMINE-2-EPIMERASE"/>
    <property type="match status" value="1"/>
</dbReference>
<dbReference type="GO" id="GO:0005975">
    <property type="term" value="P:carbohydrate metabolic process"/>
    <property type="evidence" value="ECO:0007669"/>
    <property type="project" value="InterPro"/>
</dbReference>
<dbReference type="InterPro" id="IPR008928">
    <property type="entry name" value="6-hairpin_glycosidase_sf"/>
</dbReference>
<dbReference type="InterPro" id="IPR010819">
    <property type="entry name" value="AGE/CE"/>
</dbReference>
<evidence type="ECO:0000256" key="1">
    <source>
        <dbReference type="ARBA" id="ARBA00008558"/>
    </source>
</evidence>
<evidence type="ECO:0000313" key="3">
    <source>
        <dbReference type="EMBL" id="VAW79016.1"/>
    </source>
</evidence>
<dbReference type="EMBL" id="UOFM01000291">
    <property type="protein sequence ID" value="VAW79016.1"/>
    <property type="molecule type" value="Genomic_DNA"/>
</dbReference>
<gene>
    <name evidence="3" type="ORF">MNBD_GAMMA14-271</name>
</gene>
<dbReference type="Pfam" id="PF07221">
    <property type="entry name" value="GlcNAc_2-epim"/>
    <property type="match status" value="1"/>
</dbReference>
<organism evidence="3">
    <name type="scientific">hydrothermal vent metagenome</name>
    <dbReference type="NCBI Taxonomy" id="652676"/>
    <lineage>
        <taxon>unclassified sequences</taxon>
        <taxon>metagenomes</taxon>
        <taxon>ecological metagenomes</taxon>
    </lineage>
</organism>
<sequence>MVTNAEDVIHSRETAFPVNHINVSYSDRFSGYLTGFDQEKSTFGIVVSDGKQYEFVLTQNATCKVVRNSCEDYRDSTEHIHEMLSQNGRYISVYGIAYPQNGGYIIEAKDITVFSGLEERNEYRFEEADWWCDQIKMFGNFQLHAQFGDTGSYNFKNYHTCVSGSSRTHVNWQEIDTLSRFLYGIATAYLMTGEEHFLRAVREGILYQREHMRIETDDGKYVYWYHAVKENYAGHKVLPSLFGDDYGSIPLYEQIYALAGLVQYYRITNDGEVLLDIEKTIAFMNEYYRDNGPDKGYYSHIDPVTFSPHEETLGGNRSRKNWNSVGDHMPAYLESLYLATGHEEHLDMIRYVADLVFKHFPDFKKSPFVQEKFHGDWSHDYEWGWQKNRGVVGHNLKIAWCMTRFNHLLKDPKYLELAKTIAGTIPEVGYDSTRGGWYDVMERSKPDGRDLYSFAWHDRKAWWQQEQALLAYMVLYGTTKDDVFLKYARETAAFWNMAFLDHDDGEVHFAVLADGTPYLVGTESTKGSHSKGAYHSFELCYFACLYNNLLHVNEPVDLYFSPNNCIPPSKRPGRWEGNKSFRVQPISFPTNKVSIDKVAINGQPYEAFKADEMIVFLPNRDDDYVMKVTYKTV</sequence>
<dbReference type="Gene3D" id="1.50.10.10">
    <property type="match status" value="1"/>
</dbReference>
<name>A0A3B0ZE82_9ZZZZ</name>
<dbReference type="SUPFAM" id="SSF48208">
    <property type="entry name" value="Six-hairpin glycosidases"/>
    <property type="match status" value="1"/>
</dbReference>
<reference evidence="3" key="1">
    <citation type="submission" date="2018-06" db="EMBL/GenBank/DDBJ databases">
        <authorList>
            <person name="Zhirakovskaya E."/>
        </authorList>
    </citation>
    <scope>NUCLEOTIDE SEQUENCE</scope>
</reference>
<proteinExistence type="inferred from homology"/>
<dbReference type="GO" id="GO:0016853">
    <property type="term" value="F:isomerase activity"/>
    <property type="evidence" value="ECO:0007669"/>
    <property type="project" value="UniProtKB-KW"/>
</dbReference>
<dbReference type="InterPro" id="IPR012341">
    <property type="entry name" value="6hp_glycosidase-like_sf"/>
</dbReference>
<evidence type="ECO:0008006" key="4">
    <source>
        <dbReference type="Google" id="ProtNLM"/>
    </source>
</evidence>
<comment type="similarity">
    <text evidence="1">Belongs to the N-acylglucosamine 2-epimerase family.</text>
</comment>
<accession>A0A3B0ZE82</accession>
<dbReference type="AlphaFoldDB" id="A0A3B0ZE82"/>
<evidence type="ECO:0000256" key="2">
    <source>
        <dbReference type="ARBA" id="ARBA00023235"/>
    </source>
</evidence>
<keyword evidence="2" id="KW-0413">Isomerase</keyword>